<evidence type="ECO:0000256" key="4">
    <source>
        <dbReference type="PIRSR" id="PIRSR000398-1"/>
    </source>
</evidence>
<dbReference type="GO" id="GO:0006298">
    <property type="term" value="P:mismatch repair"/>
    <property type="evidence" value="ECO:0007669"/>
    <property type="project" value="TreeGrafter"/>
</dbReference>
<proteinExistence type="predicted"/>
<evidence type="ECO:0000256" key="5">
    <source>
        <dbReference type="SAM" id="MobiDB-lite"/>
    </source>
</evidence>
<dbReference type="EnsemblBacteria" id="ABL68375">
    <property type="protein sequence ID" value="ABL68375"/>
    <property type="gene ID" value="Pden_0261"/>
</dbReference>
<dbReference type="EMBL" id="CP000489">
    <property type="protein sequence ID" value="ABL68375.1"/>
    <property type="molecule type" value="Genomic_DNA"/>
</dbReference>
<dbReference type="PANTHER" id="PTHR30481">
    <property type="entry name" value="DNA ADENINE METHYLASE"/>
    <property type="match status" value="1"/>
</dbReference>
<dbReference type="OrthoDB" id="9805629at2"/>
<dbReference type="Pfam" id="PF02086">
    <property type="entry name" value="MethyltransfD12"/>
    <property type="match status" value="1"/>
</dbReference>
<accession>A1AYN1</accession>
<dbReference type="Proteomes" id="UP000000361">
    <property type="component" value="Chromosome 1"/>
</dbReference>
<dbReference type="REBASE" id="14112">
    <property type="entry name" value="M1.Pde1222ORF261P"/>
</dbReference>
<feature type="binding site" evidence="4">
    <location>
        <position position="181"/>
    </location>
    <ligand>
        <name>S-adenosyl-L-methionine</name>
        <dbReference type="ChEBI" id="CHEBI:59789"/>
    </ligand>
</feature>
<dbReference type="RefSeq" id="WP_011746608.1">
    <property type="nucleotide sequence ID" value="NC_008686.1"/>
</dbReference>
<dbReference type="GO" id="GO:0043565">
    <property type="term" value="F:sequence-specific DNA binding"/>
    <property type="evidence" value="ECO:0007669"/>
    <property type="project" value="TreeGrafter"/>
</dbReference>
<dbReference type="SUPFAM" id="SSF53335">
    <property type="entry name" value="S-adenosyl-L-methionine-dependent methyltransferases"/>
    <property type="match status" value="1"/>
</dbReference>
<dbReference type="GO" id="GO:0009307">
    <property type="term" value="P:DNA restriction-modification system"/>
    <property type="evidence" value="ECO:0007669"/>
    <property type="project" value="InterPro"/>
</dbReference>
<feature type="binding site" evidence="4">
    <location>
        <position position="55"/>
    </location>
    <ligand>
        <name>S-adenosyl-L-methionine</name>
        <dbReference type="ChEBI" id="CHEBI:59789"/>
    </ligand>
</feature>
<evidence type="ECO:0000313" key="7">
    <source>
        <dbReference type="Proteomes" id="UP000000361"/>
    </source>
</evidence>
<dbReference type="PIRSF" id="PIRSF000398">
    <property type="entry name" value="M_m6A_EcoRV"/>
    <property type="match status" value="1"/>
</dbReference>
<feature type="binding site" evidence="4">
    <location>
        <position position="14"/>
    </location>
    <ligand>
        <name>S-adenosyl-L-methionine</name>
        <dbReference type="ChEBI" id="CHEBI:59789"/>
    </ligand>
</feature>
<reference evidence="7" key="1">
    <citation type="submission" date="2006-12" db="EMBL/GenBank/DDBJ databases">
        <title>Complete sequence of chromosome 1 of Paracoccus denitrificans PD1222.</title>
        <authorList>
            <person name="Copeland A."/>
            <person name="Lucas S."/>
            <person name="Lapidus A."/>
            <person name="Barry K."/>
            <person name="Detter J.C."/>
            <person name="Glavina del Rio T."/>
            <person name="Hammon N."/>
            <person name="Israni S."/>
            <person name="Dalin E."/>
            <person name="Tice H."/>
            <person name="Pitluck S."/>
            <person name="Munk A.C."/>
            <person name="Brettin T."/>
            <person name="Bruce D."/>
            <person name="Han C."/>
            <person name="Tapia R."/>
            <person name="Gilna P."/>
            <person name="Schmutz J."/>
            <person name="Larimer F."/>
            <person name="Land M."/>
            <person name="Hauser L."/>
            <person name="Kyrpides N."/>
            <person name="Lykidis A."/>
            <person name="Spiro S."/>
            <person name="Richardson D.J."/>
            <person name="Moir J.W.B."/>
            <person name="Ferguson S.J."/>
            <person name="van Spanning R.J.M."/>
            <person name="Richardson P."/>
        </authorList>
    </citation>
    <scope>NUCLEOTIDE SEQUENCE [LARGE SCALE GENOMIC DNA]</scope>
    <source>
        <strain evidence="7">Pd 1222</strain>
    </source>
</reference>
<dbReference type="GO" id="GO:0009007">
    <property type="term" value="F:site-specific DNA-methyltransferase (adenine-specific) activity"/>
    <property type="evidence" value="ECO:0007669"/>
    <property type="project" value="UniProtKB-EC"/>
</dbReference>
<evidence type="ECO:0000256" key="3">
    <source>
        <dbReference type="ARBA" id="ARBA00022691"/>
    </source>
</evidence>
<dbReference type="eggNOG" id="COG0338">
    <property type="taxonomic scope" value="Bacteria"/>
</dbReference>
<dbReference type="Gene3D" id="3.40.50.150">
    <property type="entry name" value="Vaccinia Virus protein VP39"/>
    <property type="match status" value="2"/>
</dbReference>
<dbReference type="GO" id="GO:1904047">
    <property type="term" value="F:S-adenosyl-L-methionine binding"/>
    <property type="evidence" value="ECO:0007669"/>
    <property type="project" value="TreeGrafter"/>
</dbReference>
<dbReference type="KEGG" id="pde:Pden_0261"/>
<evidence type="ECO:0000256" key="2">
    <source>
        <dbReference type="ARBA" id="ARBA00022679"/>
    </source>
</evidence>
<name>A1AYN1_PARDP</name>
<evidence type="ECO:0000313" key="6">
    <source>
        <dbReference type="EMBL" id="ABL68375.1"/>
    </source>
</evidence>
<keyword evidence="7" id="KW-1185">Reference proteome</keyword>
<dbReference type="STRING" id="318586.Pden_0261"/>
<evidence type="ECO:0000256" key="1">
    <source>
        <dbReference type="ARBA" id="ARBA00022603"/>
    </source>
</evidence>
<dbReference type="InterPro" id="IPR029063">
    <property type="entry name" value="SAM-dependent_MTases_sf"/>
</dbReference>
<keyword evidence="1 6" id="KW-0489">Methyltransferase</keyword>
<dbReference type="GeneID" id="93451484"/>
<feature type="region of interest" description="Disordered" evidence="5">
    <location>
        <begin position="119"/>
        <end position="138"/>
    </location>
</feature>
<dbReference type="InterPro" id="IPR012327">
    <property type="entry name" value="MeTrfase_D12"/>
</dbReference>
<keyword evidence="2 6" id="KW-0808">Transferase</keyword>
<organism evidence="6 7">
    <name type="scientific">Paracoccus denitrificans (strain Pd 1222)</name>
    <dbReference type="NCBI Taxonomy" id="318586"/>
    <lineage>
        <taxon>Bacteria</taxon>
        <taxon>Pseudomonadati</taxon>
        <taxon>Pseudomonadota</taxon>
        <taxon>Alphaproteobacteria</taxon>
        <taxon>Rhodobacterales</taxon>
        <taxon>Paracoccaceae</taxon>
        <taxon>Paracoccus</taxon>
    </lineage>
</organism>
<sequence>MTVHRPILRWHGGKWRLAPWIIEQMPHHRIYVEPFGGAASVLLRKPRSYAEVYNDLDDEVVNLFQVLRSDRSHDLIDLLRLTPFAESEFRTAYEPAYDPVERARRIIIRSFMGFGSNGHQRRTGFRSNSNRSGTTPARDWRNYPDALAMIVDRLSGVVIQNRDAREVMAAHDSPETLHYVDPPYVMGTRDYGSDYAHEMSDADHIDLLAALGALRGRVILSGYANSLYDEALAGWQRLERRAHADGARERTEVLWMNFEPDRLL</sequence>
<dbReference type="PRINTS" id="PR00505">
    <property type="entry name" value="D12N6MTFRASE"/>
</dbReference>
<dbReference type="PANTHER" id="PTHR30481:SF4">
    <property type="entry name" value="SITE-SPECIFIC DNA-METHYLTRANSFERASE (ADENINE-SPECIFIC)"/>
    <property type="match status" value="1"/>
</dbReference>
<dbReference type="AlphaFoldDB" id="A1AYN1"/>
<keyword evidence="3" id="KW-0949">S-adenosyl-L-methionine</keyword>
<dbReference type="HOGENOM" id="CLU_063430_1_1_5"/>
<feature type="binding site" evidence="4">
    <location>
        <position position="10"/>
    </location>
    <ligand>
        <name>S-adenosyl-L-methionine</name>
        <dbReference type="ChEBI" id="CHEBI:59789"/>
    </ligand>
</feature>
<dbReference type="GO" id="GO:0032259">
    <property type="term" value="P:methylation"/>
    <property type="evidence" value="ECO:0007669"/>
    <property type="project" value="UniProtKB-KW"/>
</dbReference>
<feature type="compositionally biased region" description="Polar residues" evidence="5">
    <location>
        <begin position="125"/>
        <end position="135"/>
    </location>
</feature>
<protein>
    <submittedName>
        <fullName evidence="6">D12 class N6 adenine-specific DNA methyltransferase</fullName>
    </submittedName>
</protein>
<gene>
    <name evidence="6" type="ordered locus">Pden_0261</name>
</gene>
<dbReference type="InterPro" id="IPR012263">
    <property type="entry name" value="M_m6A_EcoRV"/>
</dbReference>